<comment type="subcellular location">
    <subcellularLocation>
        <location evidence="7">Cell membrane</location>
        <topology evidence="7">Multi-pass membrane protein</topology>
    </subcellularLocation>
</comment>
<reference evidence="8 9" key="1">
    <citation type="journal article" date="2016" name="Nat. Commun.">
        <title>Thousands of microbial genomes shed light on interconnected biogeochemical processes in an aquifer system.</title>
        <authorList>
            <person name="Anantharaman K."/>
            <person name="Brown C.T."/>
            <person name="Hug L.A."/>
            <person name="Sharon I."/>
            <person name="Castelle C.J."/>
            <person name="Probst A.J."/>
            <person name="Thomas B.C."/>
            <person name="Singh A."/>
            <person name="Wilkins M.J."/>
            <person name="Karaoz U."/>
            <person name="Brodie E.L."/>
            <person name="Williams K.H."/>
            <person name="Hubbard S.S."/>
            <person name="Banfield J.F."/>
        </authorList>
    </citation>
    <scope>NUCLEOTIDE SEQUENCE [LARGE SCALE GENOMIC DNA]</scope>
</reference>
<dbReference type="PANTHER" id="PTHR30589:SF0">
    <property type="entry name" value="PHOSPHATIDYLGLYCEROL--PROLIPOPROTEIN DIACYLGLYCERYL TRANSFERASE"/>
    <property type="match status" value="1"/>
</dbReference>
<dbReference type="AlphaFoldDB" id="A0A1F6GR46"/>
<sequence>MHPILFEIGSFQLRYYGLMYALGILAVYLLGQRDLAWAKVGVDNDGLFNLIIYTFVGAIVGARVYYVLFNLDYYRSQDLPWWEFVALWHGGLAIHGGLITGPLTLYLVSQYQKLPFARLADLFAPYLLLAQAIGRIGNLMNGDAHGVPTDLPWGIVFHYGPASREFPGIALHPVMLYEMVLNLIGFGLLYSIRKKGLKPGFVTAAYMIAYGVIRFVVSFFRADDLYFWGIRAPHVASILLVGLGLGLIFGLKLHKPDLEKKKKEQQFLPKRQWK</sequence>
<evidence type="ECO:0000256" key="1">
    <source>
        <dbReference type="ARBA" id="ARBA00007150"/>
    </source>
</evidence>
<feature type="transmembrane region" description="Helical" evidence="7">
    <location>
        <begin position="86"/>
        <end position="107"/>
    </location>
</feature>
<evidence type="ECO:0000256" key="3">
    <source>
        <dbReference type="ARBA" id="ARBA00022679"/>
    </source>
</evidence>
<feature type="transmembrane region" description="Helical" evidence="7">
    <location>
        <begin position="234"/>
        <end position="253"/>
    </location>
</feature>
<dbReference type="HAMAP" id="MF_01147">
    <property type="entry name" value="Lgt"/>
    <property type="match status" value="1"/>
</dbReference>
<evidence type="ECO:0000256" key="2">
    <source>
        <dbReference type="ARBA" id="ARBA00022475"/>
    </source>
</evidence>
<comment type="pathway">
    <text evidence="7">Protein modification; lipoprotein biosynthesis (diacylglyceryl transfer).</text>
</comment>
<proteinExistence type="inferred from homology"/>
<dbReference type="InterPro" id="IPR001640">
    <property type="entry name" value="Lgt"/>
</dbReference>
<dbReference type="Proteomes" id="UP000177583">
    <property type="component" value="Unassembled WGS sequence"/>
</dbReference>
<dbReference type="Pfam" id="PF01790">
    <property type="entry name" value="LGT"/>
    <property type="match status" value="1"/>
</dbReference>
<dbReference type="UniPathway" id="UPA00664"/>
<dbReference type="GO" id="GO:0042158">
    <property type="term" value="P:lipoprotein biosynthetic process"/>
    <property type="evidence" value="ECO:0007669"/>
    <property type="project" value="UniProtKB-UniRule"/>
</dbReference>
<keyword evidence="4 7" id="KW-0812">Transmembrane</keyword>
<keyword evidence="3 7" id="KW-0808">Transferase</keyword>
<comment type="similarity">
    <text evidence="1 7">Belongs to the Lgt family.</text>
</comment>
<feature type="binding site" evidence="7">
    <location>
        <position position="135"/>
    </location>
    <ligand>
        <name>a 1,2-diacyl-sn-glycero-3-phospho-(1'-sn-glycerol)</name>
        <dbReference type="ChEBI" id="CHEBI:64716"/>
    </ligand>
</feature>
<comment type="function">
    <text evidence="7">Catalyzes the transfer of the diacylglyceryl group from phosphatidylglycerol to the sulfhydryl group of the N-terminal cysteine of a prolipoprotein, the first step in the formation of mature lipoproteins.</text>
</comment>
<feature type="transmembrane region" description="Helical" evidence="7">
    <location>
        <begin position="119"/>
        <end position="137"/>
    </location>
</feature>
<evidence type="ECO:0000256" key="4">
    <source>
        <dbReference type="ARBA" id="ARBA00022692"/>
    </source>
</evidence>
<dbReference type="GO" id="GO:0008961">
    <property type="term" value="F:phosphatidylglycerol-prolipoprotein diacylglyceryl transferase activity"/>
    <property type="evidence" value="ECO:0007669"/>
    <property type="project" value="UniProtKB-UniRule"/>
</dbReference>
<name>A0A1F6GR46_9PROT</name>
<evidence type="ECO:0000256" key="5">
    <source>
        <dbReference type="ARBA" id="ARBA00022989"/>
    </source>
</evidence>
<feature type="transmembrane region" description="Helical" evidence="7">
    <location>
        <begin position="13"/>
        <end position="31"/>
    </location>
</feature>
<dbReference type="PANTHER" id="PTHR30589">
    <property type="entry name" value="PROLIPOPROTEIN DIACYLGLYCERYL TRANSFERASE"/>
    <property type="match status" value="1"/>
</dbReference>
<organism evidence="8 9">
    <name type="scientific">Candidatus Lambdaproteobacteria bacterium RIFOXYD2_FULL_56_26</name>
    <dbReference type="NCBI Taxonomy" id="1817773"/>
    <lineage>
        <taxon>Bacteria</taxon>
        <taxon>Pseudomonadati</taxon>
        <taxon>Pseudomonadota</taxon>
        <taxon>Candidatus Lambdaproteobacteria</taxon>
    </lineage>
</organism>
<comment type="catalytic activity">
    <reaction evidence="7">
        <text>L-cysteinyl-[prolipoprotein] + a 1,2-diacyl-sn-glycero-3-phospho-(1'-sn-glycerol) = an S-1,2-diacyl-sn-glyceryl-L-cysteinyl-[prolipoprotein] + sn-glycerol 1-phosphate + H(+)</text>
        <dbReference type="Rhea" id="RHEA:56712"/>
        <dbReference type="Rhea" id="RHEA-COMP:14679"/>
        <dbReference type="Rhea" id="RHEA-COMP:14680"/>
        <dbReference type="ChEBI" id="CHEBI:15378"/>
        <dbReference type="ChEBI" id="CHEBI:29950"/>
        <dbReference type="ChEBI" id="CHEBI:57685"/>
        <dbReference type="ChEBI" id="CHEBI:64716"/>
        <dbReference type="ChEBI" id="CHEBI:140658"/>
        <dbReference type="EC" id="2.5.1.145"/>
    </reaction>
</comment>
<dbReference type="GO" id="GO:0005886">
    <property type="term" value="C:plasma membrane"/>
    <property type="evidence" value="ECO:0007669"/>
    <property type="project" value="UniProtKB-SubCell"/>
</dbReference>
<dbReference type="NCBIfam" id="TIGR00544">
    <property type="entry name" value="lgt"/>
    <property type="match status" value="1"/>
</dbReference>
<dbReference type="EC" id="2.5.1.145" evidence="7"/>
<feature type="transmembrane region" description="Helical" evidence="7">
    <location>
        <begin position="204"/>
        <end position="222"/>
    </location>
</feature>
<keyword evidence="6 7" id="KW-0472">Membrane</keyword>
<evidence type="ECO:0000313" key="9">
    <source>
        <dbReference type="Proteomes" id="UP000177583"/>
    </source>
</evidence>
<evidence type="ECO:0000256" key="7">
    <source>
        <dbReference type="HAMAP-Rule" id="MF_01147"/>
    </source>
</evidence>
<dbReference type="EMBL" id="MFNF01000044">
    <property type="protein sequence ID" value="OGH00580.1"/>
    <property type="molecule type" value="Genomic_DNA"/>
</dbReference>
<evidence type="ECO:0000313" key="8">
    <source>
        <dbReference type="EMBL" id="OGH00580.1"/>
    </source>
</evidence>
<comment type="caution">
    <text evidence="8">The sequence shown here is derived from an EMBL/GenBank/DDBJ whole genome shotgun (WGS) entry which is preliminary data.</text>
</comment>
<evidence type="ECO:0000256" key="6">
    <source>
        <dbReference type="ARBA" id="ARBA00023136"/>
    </source>
</evidence>
<protein>
    <recommendedName>
        <fullName evidence="7">Phosphatidylglycerol--prolipoprotein diacylglyceryl transferase</fullName>
        <ecNumber evidence="7">2.5.1.145</ecNumber>
    </recommendedName>
</protein>
<accession>A0A1F6GR46</accession>
<gene>
    <name evidence="7" type="primary">lgt</name>
    <name evidence="8" type="ORF">A2557_12205</name>
</gene>
<keyword evidence="5 7" id="KW-1133">Transmembrane helix</keyword>
<feature type="transmembrane region" description="Helical" evidence="7">
    <location>
        <begin position="47"/>
        <end position="66"/>
    </location>
</feature>
<keyword evidence="8" id="KW-0449">Lipoprotein</keyword>
<keyword evidence="2 7" id="KW-1003">Cell membrane</keyword>
<feature type="transmembrane region" description="Helical" evidence="7">
    <location>
        <begin position="174"/>
        <end position="192"/>
    </location>
</feature>